<dbReference type="PATRIC" id="fig|1162668.3.peg.803"/>
<reference evidence="2" key="2">
    <citation type="submission" date="2012-03" db="EMBL/GenBank/DDBJ databases">
        <title>The complete genome sequence of the pioneer microbe on fresh volcanic deposit, Leptospirillum ferrooxidans strain C2-3.</title>
        <authorList>
            <person name="Fujimura R."/>
            <person name="Sato Y."/>
            <person name="Nishizawa T."/>
            <person name="Nanba K."/>
            <person name="Oshima K."/>
            <person name="Hattori M."/>
            <person name="Kamijo T."/>
            <person name="Ohta H."/>
        </authorList>
    </citation>
    <scope>NUCLEOTIDE SEQUENCE [LARGE SCALE GENOMIC DNA]</scope>
    <source>
        <strain evidence="2">C2-3</strain>
    </source>
</reference>
<dbReference type="KEGG" id="lfc:LFE_0695"/>
<dbReference type="AlphaFoldDB" id="I0IMB1"/>
<protein>
    <submittedName>
        <fullName evidence="1">Uncharacterized protein</fullName>
    </submittedName>
</protein>
<dbReference type="HOGENOM" id="CLU_2916992_0_0_0"/>
<name>I0IMB1_LEPFC</name>
<proteinExistence type="predicted"/>
<evidence type="ECO:0000313" key="2">
    <source>
        <dbReference type="Proteomes" id="UP000007382"/>
    </source>
</evidence>
<evidence type="ECO:0000313" key="1">
    <source>
        <dbReference type="EMBL" id="BAM06410.1"/>
    </source>
</evidence>
<organism evidence="1 2">
    <name type="scientific">Leptospirillum ferrooxidans (strain C2-3)</name>
    <dbReference type="NCBI Taxonomy" id="1162668"/>
    <lineage>
        <taxon>Bacteria</taxon>
        <taxon>Pseudomonadati</taxon>
        <taxon>Nitrospirota</taxon>
        <taxon>Nitrospiria</taxon>
        <taxon>Nitrospirales</taxon>
        <taxon>Nitrospiraceae</taxon>
        <taxon>Leptospirillum</taxon>
    </lineage>
</organism>
<accession>I0IMB1</accession>
<sequence length="61" mass="7078">MGVFVIIYVSEEARVNKTVNPLGRLYQEKFQYSTMDHEKTVGLFYYDLPVSRISCSDVIKV</sequence>
<dbReference type="EMBL" id="AP012342">
    <property type="protein sequence ID" value="BAM06410.1"/>
    <property type="molecule type" value="Genomic_DNA"/>
</dbReference>
<reference evidence="1 2" key="1">
    <citation type="journal article" date="2012" name="J. Bacteriol.">
        <title>Complete Genome Sequence of Leptospirillum ferrooxidans Strain C2-3, Isolated from a Fresh Volcanic Ash Deposit on the Island of Miyake, Japan.</title>
        <authorList>
            <person name="Fujimura R."/>
            <person name="Sato Y."/>
            <person name="Nishizawa T."/>
            <person name="Oshima K."/>
            <person name="Kim S.-W."/>
            <person name="Hattori M."/>
            <person name="Kamijo T."/>
            <person name="Ohta H."/>
        </authorList>
    </citation>
    <scope>NUCLEOTIDE SEQUENCE [LARGE SCALE GENOMIC DNA]</scope>
    <source>
        <strain evidence="1 2">C2-3</strain>
    </source>
</reference>
<keyword evidence="2" id="KW-1185">Reference proteome</keyword>
<gene>
    <name evidence="1" type="ordered locus">LFE_0695</name>
</gene>
<dbReference type="Proteomes" id="UP000007382">
    <property type="component" value="Chromosome"/>
</dbReference>